<dbReference type="Proteomes" id="UP001500016">
    <property type="component" value="Unassembled WGS sequence"/>
</dbReference>
<dbReference type="EMBL" id="BAAAPE010000005">
    <property type="protein sequence ID" value="GAA2070057.1"/>
    <property type="molecule type" value="Genomic_DNA"/>
</dbReference>
<evidence type="ECO:0008006" key="3">
    <source>
        <dbReference type="Google" id="ProtNLM"/>
    </source>
</evidence>
<protein>
    <recommendedName>
        <fullName evidence="3">Tannase</fullName>
    </recommendedName>
</protein>
<keyword evidence="2" id="KW-1185">Reference proteome</keyword>
<organism evidence="1 2">
    <name type="scientific">Streptomyces albiaxialis</name>
    <dbReference type="NCBI Taxonomy" id="329523"/>
    <lineage>
        <taxon>Bacteria</taxon>
        <taxon>Bacillati</taxon>
        <taxon>Actinomycetota</taxon>
        <taxon>Actinomycetes</taxon>
        <taxon>Kitasatosporales</taxon>
        <taxon>Streptomycetaceae</taxon>
        <taxon>Streptomyces</taxon>
    </lineage>
</organism>
<evidence type="ECO:0000313" key="2">
    <source>
        <dbReference type="Proteomes" id="UP001500016"/>
    </source>
</evidence>
<name>A0ABN2VTA3_9ACTN</name>
<gene>
    <name evidence="1" type="ORF">GCM10009801_20480</name>
</gene>
<comment type="caution">
    <text evidence="1">The sequence shown here is derived from an EMBL/GenBank/DDBJ whole genome shotgun (WGS) entry which is preliminary data.</text>
</comment>
<sequence length="231" mass="25401">MALTAGTTPPSSSSALYDGGGDWEGALWRTDGPTQLDFLPRALRHYPVYAAGTPDCDADYAHGSRPARVRRAVEKVALTGRIGKPLITLHGTLDVLLPIRQDSDVYAGMVRGGDRGGLHRYYRIEGGTHTDSQFDTFPERLRPLTPCHRTAFAALERWSAGAPRITACPRPVRSRGPPGRTPRICWTTVLWAAGRGRWSVAKLFIPLPRPMSYECAFMWTMNAHSIRACSG</sequence>
<dbReference type="InterPro" id="IPR029058">
    <property type="entry name" value="AB_hydrolase_fold"/>
</dbReference>
<proteinExistence type="predicted"/>
<evidence type="ECO:0000313" key="1">
    <source>
        <dbReference type="EMBL" id="GAA2070057.1"/>
    </source>
</evidence>
<reference evidence="1 2" key="1">
    <citation type="journal article" date="2019" name="Int. J. Syst. Evol. Microbiol.">
        <title>The Global Catalogue of Microorganisms (GCM) 10K type strain sequencing project: providing services to taxonomists for standard genome sequencing and annotation.</title>
        <authorList>
            <consortium name="The Broad Institute Genomics Platform"/>
            <consortium name="The Broad Institute Genome Sequencing Center for Infectious Disease"/>
            <person name="Wu L."/>
            <person name="Ma J."/>
        </authorList>
    </citation>
    <scope>NUCLEOTIDE SEQUENCE [LARGE SCALE GENOMIC DNA]</scope>
    <source>
        <strain evidence="1 2">JCM 15478</strain>
    </source>
</reference>
<accession>A0ABN2VTA3</accession>
<dbReference type="SUPFAM" id="SSF53474">
    <property type="entry name" value="alpha/beta-Hydrolases"/>
    <property type="match status" value="1"/>
</dbReference>